<protein>
    <submittedName>
        <fullName evidence="1">Uncharacterized protein</fullName>
    </submittedName>
</protein>
<evidence type="ECO:0000313" key="1">
    <source>
        <dbReference type="EMBL" id="MTW19932.1"/>
    </source>
</evidence>
<organism evidence="1 2">
    <name type="scientific">Allochromatium palmeri</name>
    <dbReference type="NCBI Taxonomy" id="231048"/>
    <lineage>
        <taxon>Bacteria</taxon>
        <taxon>Pseudomonadati</taxon>
        <taxon>Pseudomonadota</taxon>
        <taxon>Gammaproteobacteria</taxon>
        <taxon>Chromatiales</taxon>
        <taxon>Chromatiaceae</taxon>
        <taxon>Allochromatium</taxon>
    </lineage>
</organism>
<keyword evidence="2" id="KW-1185">Reference proteome</keyword>
<evidence type="ECO:0000313" key="2">
    <source>
        <dbReference type="Proteomes" id="UP000434044"/>
    </source>
</evidence>
<dbReference type="RefSeq" id="WP_155448515.1">
    <property type="nucleotide sequence ID" value="NZ_WNKT01000003.1"/>
</dbReference>
<reference evidence="1 2" key="1">
    <citation type="submission" date="2019-11" db="EMBL/GenBank/DDBJ databases">
        <title>Whole-genome sequence of the anaerobic purple sulfur bacterium Allochromatium palmeri DSM 15591.</title>
        <authorList>
            <person name="Kyndt J.A."/>
            <person name="Meyer T.E."/>
        </authorList>
    </citation>
    <scope>NUCLEOTIDE SEQUENCE [LARGE SCALE GENOMIC DNA]</scope>
    <source>
        <strain evidence="1 2">DSM 15591</strain>
    </source>
</reference>
<proteinExistence type="predicted"/>
<sequence length="91" mass="10224">MYIEAKLDEIHGQRLMDIQRRLQKPLPEVLAALIDLGQELFPEPDEDAEEPSPLYAALEDIGFVGCIEAEVSLAKNYKTQLDFSGKHGEQP</sequence>
<name>A0A6N8E6T1_9GAMM</name>
<comment type="caution">
    <text evidence="1">The sequence shown here is derived from an EMBL/GenBank/DDBJ whole genome shotgun (WGS) entry which is preliminary data.</text>
</comment>
<gene>
    <name evidence="1" type="ORF">GJ668_02355</name>
</gene>
<dbReference type="Proteomes" id="UP000434044">
    <property type="component" value="Unassembled WGS sequence"/>
</dbReference>
<dbReference type="AlphaFoldDB" id="A0A6N8E6T1"/>
<accession>A0A6N8E6T1</accession>
<dbReference type="EMBL" id="WNKT01000003">
    <property type="protein sequence ID" value="MTW19932.1"/>
    <property type="molecule type" value="Genomic_DNA"/>
</dbReference>
<dbReference type="OrthoDB" id="5772917at2"/>